<dbReference type="EC" id="6.3.2.36" evidence="5"/>
<feature type="region of interest" description="Disordered" evidence="6">
    <location>
        <begin position="1"/>
        <end position="24"/>
    </location>
</feature>
<dbReference type="NCBIfam" id="NF010324">
    <property type="entry name" value="PRK13761.1"/>
    <property type="match status" value="1"/>
</dbReference>
<name>A0A977IGH9_9ARCH</name>
<comment type="function">
    <text evidence="5">Catalyzes the condensation of (R)-4-phosphopantoate and beta-alanine to 4'-phosphopantothenate in the CoA biosynthesis pathway.</text>
</comment>
<dbReference type="NCBIfam" id="NF041123">
    <property type="entry name" value="phpantohe_syn_Arch"/>
    <property type="match status" value="1"/>
</dbReference>
<evidence type="ECO:0000313" key="7">
    <source>
        <dbReference type="EMBL" id="UVS70316.1"/>
    </source>
</evidence>
<evidence type="ECO:0000256" key="4">
    <source>
        <dbReference type="ARBA" id="ARBA00022993"/>
    </source>
</evidence>
<dbReference type="GO" id="GO:0016881">
    <property type="term" value="F:acid-amino acid ligase activity"/>
    <property type="evidence" value="ECO:0007669"/>
    <property type="project" value="UniProtKB-UniRule"/>
</dbReference>
<comment type="similarity">
    <text evidence="5">Belongs to the archaeal phosphopantothenate synthetase family.</text>
</comment>
<protein>
    <recommendedName>
        <fullName evidence="5">4-phosphopantoate--beta-alanine ligase</fullName>
        <ecNumber evidence="5">6.3.2.36</ecNumber>
    </recommendedName>
    <alternativeName>
        <fullName evidence="5">Phosphopantothenate synthetase</fullName>
        <shortName evidence="5">PPS</shortName>
    </alternativeName>
</protein>
<dbReference type="Pfam" id="PF02006">
    <property type="entry name" value="PPS_PS"/>
    <property type="match status" value="1"/>
</dbReference>
<dbReference type="PIRSF" id="PIRSF004853">
    <property type="entry name" value="UCP004853"/>
    <property type="match status" value="1"/>
</dbReference>
<organism evidence="7">
    <name type="scientific">Nitrososphaera viennensis</name>
    <dbReference type="NCBI Taxonomy" id="1034015"/>
    <lineage>
        <taxon>Archaea</taxon>
        <taxon>Nitrososphaerota</taxon>
        <taxon>Nitrososphaeria</taxon>
        <taxon>Nitrososphaerales</taxon>
        <taxon>Nitrososphaeraceae</taxon>
        <taxon>Nitrososphaera</taxon>
    </lineage>
</organism>
<feature type="compositionally biased region" description="Polar residues" evidence="6">
    <location>
        <begin position="1"/>
        <end position="15"/>
    </location>
</feature>
<dbReference type="GO" id="GO:0015937">
    <property type="term" value="P:coenzyme A biosynthetic process"/>
    <property type="evidence" value="ECO:0007669"/>
    <property type="project" value="UniProtKB-UniRule"/>
</dbReference>
<keyword evidence="4 5" id="KW-0173">Coenzyme A biosynthesis</keyword>
<evidence type="ECO:0000256" key="2">
    <source>
        <dbReference type="ARBA" id="ARBA00022741"/>
    </source>
</evidence>
<keyword evidence="1 5" id="KW-0436">Ligase</keyword>
<accession>A0A977IGH9</accession>
<feature type="binding site" evidence="5">
    <location>
        <begin position="201"/>
        <end position="202"/>
    </location>
    <ligand>
        <name>ATP</name>
        <dbReference type="ChEBI" id="CHEBI:30616"/>
    </ligand>
</feature>
<dbReference type="HAMAP" id="MF_02224">
    <property type="entry name" value="PPS"/>
    <property type="match status" value="1"/>
</dbReference>
<evidence type="ECO:0000256" key="5">
    <source>
        <dbReference type="HAMAP-Rule" id="MF_02224"/>
    </source>
</evidence>
<feature type="binding site" evidence="5">
    <location>
        <position position="29"/>
    </location>
    <ligand>
        <name>ATP</name>
        <dbReference type="ChEBI" id="CHEBI:30616"/>
    </ligand>
</feature>
<proteinExistence type="inferred from homology"/>
<dbReference type="AlphaFoldDB" id="A0A977IGH9"/>
<reference evidence="7" key="1">
    <citation type="submission" date="2022-08" db="EMBL/GenBank/DDBJ databases">
        <title>Dynamic responses of ammonia-oxidizing microbial communities induced by reactive oxygen species (ROS) in fluctuating redox aquifers.</title>
        <authorList>
            <person name="Wang P."/>
            <person name="Wang H."/>
        </authorList>
    </citation>
    <scope>NUCLEOTIDE SEQUENCE</scope>
    <source>
        <strain evidence="7">PLX03</strain>
    </source>
</reference>
<feature type="binding site" evidence="5">
    <location>
        <begin position="195"/>
        <end position="197"/>
    </location>
    <ligand>
        <name>ATP</name>
        <dbReference type="ChEBI" id="CHEBI:30616"/>
    </ligand>
</feature>
<dbReference type="InterPro" id="IPR038138">
    <property type="entry name" value="PPS/PS_sf"/>
</dbReference>
<dbReference type="PANTHER" id="PTHR40695:SF1">
    <property type="entry name" value="4-PHOSPHOPANTOATE--BETA-ALANINE LIGASE"/>
    <property type="match status" value="1"/>
</dbReference>
<feature type="binding site" evidence="5">
    <location>
        <position position="51"/>
    </location>
    <ligand>
        <name>ATP</name>
        <dbReference type="ChEBI" id="CHEBI:30616"/>
    </ligand>
</feature>
<dbReference type="PANTHER" id="PTHR40695">
    <property type="entry name" value="4-PHOSPHOPANTOATE--BETA-ALANINE LIGASE"/>
    <property type="match status" value="1"/>
</dbReference>
<sequence>MSATLTAGAQGSSEMIPQDHPRAESLHTREMLVDGFRRKLVVAEGLIAHGRGEAYDYLIGERTSAVAKKAIRAAAAALLLPDKRAVLSVNGNAAALCPKEIVELSGITGAAIEVNLFYRTEEREYAIKAELERHGARNVLGVGPRASAKIPELSSERRRVDPDGIFAADTVFVPLEDGDRTEALARMGKTVITVDLNPLSRTARAAHVTIVDNLVRAMPALVHEAQALKGRDEKSLKKIVSAFDNEKNLAQSLKKIRGGI</sequence>
<dbReference type="Proteomes" id="UP001059771">
    <property type="component" value="Chromosome"/>
</dbReference>
<dbReference type="Gene3D" id="3.40.50.12640">
    <property type="entry name" value="Phosphopantoate/pantothenate synthetase"/>
    <property type="match status" value="1"/>
</dbReference>
<dbReference type="GO" id="GO:0005524">
    <property type="term" value="F:ATP binding"/>
    <property type="evidence" value="ECO:0007669"/>
    <property type="project" value="UniProtKB-KW"/>
</dbReference>
<gene>
    <name evidence="7" type="ORF">NWT39_05900</name>
</gene>
<comment type="pathway">
    <text evidence="5">Cofactor biosynthesis; coenzyme A biosynthesis.</text>
</comment>
<dbReference type="InterPro" id="IPR002855">
    <property type="entry name" value="PPS/PS"/>
</dbReference>
<keyword evidence="2 5" id="KW-0547">Nucleotide-binding</keyword>
<comment type="catalytic activity">
    <reaction evidence="5">
        <text>(R)-4-phosphopantoate + beta-alanine + ATP = (R)-4'-phosphopantothenate + AMP + diphosphate + H(+)</text>
        <dbReference type="Rhea" id="RHEA:27930"/>
        <dbReference type="ChEBI" id="CHEBI:10986"/>
        <dbReference type="ChEBI" id="CHEBI:15378"/>
        <dbReference type="ChEBI" id="CHEBI:30616"/>
        <dbReference type="ChEBI" id="CHEBI:33019"/>
        <dbReference type="ChEBI" id="CHEBI:57966"/>
        <dbReference type="ChEBI" id="CHEBI:61294"/>
        <dbReference type="ChEBI" id="CHEBI:456215"/>
        <dbReference type="EC" id="6.3.2.36"/>
    </reaction>
</comment>
<feature type="binding site" evidence="5">
    <location>
        <begin position="213"/>
        <end position="214"/>
    </location>
    <ligand>
        <name>ATP</name>
        <dbReference type="ChEBI" id="CHEBI:30616"/>
    </ligand>
</feature>
<evidence type="ECO:0000256" key="6">
    <source>
        <dbReference type="SAM" id="MobiDB-lite"/>
    </source>
</evidence>
<evidence type="ECO:0000256" key="1">
    <source>
        <dbReference type="ARBA" id="ARBA00022598"/>
    </source>
</evidence>
<comment type="subunit">
    <text evidence="5">Homodimer.</text>
</comment>
<dbReference type="EMBL" id="CP103305">
    <property type="protein sequence ID" value="UVS70316.1"/>
    <property type="molecule type" value="Genomic_DNA"/>
</dbReference>
<keyword evidence="3 5" id="KW-0067">ATP-binding</keyword>
<evidence type="ECO:0000256" key="3">
    <source>
        <dbReference type="ARBA" id="ARBA00022840"/>
    </source>
</evidence>